<protein>
    <submittedName>
        <fullName evidence="2">(rape) hypothetical protein</fullName>
    </submittedName>
</protein>
<evidence type="ECO:0000313" key="2">
    <source>
        <dbReference type="EMBL" id="CAF1807796.1"/>
    </source>
</evidence>
<feature type="signal peptide" evidence="1">
    <location>
        <begin position="1"/>
        <end position="22"/>
    </location>
</feature>
<gene>
    <name evidence="2" type="ORF">DARMORV10_C04P07320.1</name>
</gene>
<proteinExistence type="predicted"/>
<accession>A0A816JGF2</accession>
<dbReference type="AlphaFoldDB" id="A0A816JGF2"/>
<keyword evidence="1" id="KW-0732">Signal</keyword>
<evidence type="ECO:0000256" key="1">
    <source>
        <dbReference type="SAM" id="SignalP"/>
    </source>
</evidence>
<reference evidence="2" key="1">
    <citation type="submission" date="2021-01" db="EMBL/GenBank/DDBJ databases">
        <authorList>
            <consortium name="Genoscope - CEA"/>
            <person name="William W."/>
        </authorList>
    </citation>
    <scope>NUCLEOTIDE SEQUENCE</scope>
</reference>
<dbReference type="Proteomes" id="UP001295469">
    <property type="component" value="Chromosome C04"/>
</dbReference>
<sequence>MTLVNLLSISLLIFMQFHTSKRHVSSNQYMFLSTIEDATRLFPSRIYTKASNLSRPVTASASTPQERSGYMDTVQDYPKFVKPTCKHTRYNEKQHITCEKACVTFYGSHLVSWRLSHITKFESLSLYIVHHIHSVQT</sequence>
<dbReference type="EMBL" id="HG994368">
    <property type="protein sequence ID" value="CAF1807796.1"/>
    <property type="molecule type" value="Genomic_DNA"/>
</dbReference>
<name>A0A816JGF2_BRANA</name>
<organism evidence="2">
    <name type="scientific">Brassica napus</name>
    <name type="common">Rape</name>
    <dbReference type="NCBI Taxonomy" id="3708"/>
    <lineage>
        <taxon>Eukaryota</taxon>
        <taxon>Viridiplantae</taxon>
        <taxon>Streptophyta</taxon>
        <taxon>Embryophyta</taxon>
        <taxon>Tracheophyta</taxon>
        <taxon>Spermatophyta</taxon>
        <taxon>Magnoliopsida</taxon>
        <taxon>eudicotyledons</taxon>
        <taxon>Gunneridae</taxon>
        <taxon>Pentapetalae</taxon>
        <taxon>rosids</taxon>
        <taxon>malvids</taxon>
        <taxon>Brassicales</taxon>
        <taxon>Brassicaceae</taxon>
        <taxon>Brassiceae</taxon>
        <taxon>Brassica</taxon>
    </lineage>
</organism>
<feature type="chain" id="PRO_5032853777" evidence="1">
    <location>
        <begin position="23"/>
        <end position="137"/>
    </location>
</feature>